<evidence type="ECO:0000313" key="4">
    <source>
        <dbReference type="Proteomes" id="UP000433575"/>
    </source>
</evidence>
<protein>
    <submittedName>
        <fullName evidence="2">DUF1622 domain-containing protein</fullName>
    </submittedName>
</protein>
<dbReference type="Pfam" id="PF07784">
    <property type="entry name" value="DUF1622"/>
    <property type="match status" value="1"/>
</dbReference>
<keyword evidence="1" id="KW-1133">Transmembrane helix</keyword>
<dbReference type="EMBL" id="WKPJ01000041">
    <property type="protein sequence ID" value="MSA91009.1"/>
    <property type="molecule type" value="Genomic_DNA"/>
</dbReference>
<feature type="transmembrane region" description="Helical" evidence="1">
    <location>
        <begin position="77"/>
        <end position="96"/>
    </location>
</feature>
<evidence type="ECO:0000313" key="5">
    <source>
        <dbReference type="Proteomes" id="UP000480929"/>
    </source>
</evidence>
<comment type="caution">
    <text evidence="2">The sequence shown here is derived from an EMBL/GenBank/DDBJ whole genome shotgun (WGS) entry which is preliminary data.</text>
</comment>
<keyword evidence="5" id="KW-1185">Reference proteome</keyword>
<evidence type="ECO:0000313" key="2">
    <source>
        <dbReference type="EMBL" id="MSA91009.1"/>
    </source>
</evidence>
<name>A0A6N7SB73_9FIRM</name>
<evidence type="ECO:0000313" key="3">
    <source>
        <dbReference type="EMBL" id="MSC34780.1"/>
    </source>
</evidence>
<dbReference type="EMBL" id="WKPI01000044">
    <property type="protein sequence ID" value="MSC34780.1"/>
    <property type="molecule type" value="Genomic_DNA"/>
</dbReference>
<feature type="transmembrane region" description="Helical" evidence="1">
    <location>
        <begin position="14"/>
        <end position="32"/>
    </location>
</feature>
<proteinExistence type="predicted"/>
<accession>A0A6N7SB73</accession>
<dbReference type="InterPro" id="IPR012427">
    <property type="entry name" value="DUF1622"/>
</dbReference>
<dbReference type="AlphaFoldDB" id="A0A6N7SB73"/>
<keyword evidence="1" id="KW-0812">Transmembrane</keyword>
<evidence type="ECO:0000256" key="1">
    <source>
        <dbReference type="SAM" id="Phobius"/>
    </source>
</evidence>
<organism evidence="2 4">
    <name type="scientific">Holdemania massiliensis</name>
    <dbReference type="NCBI Taxonomy" id="1468449"/>
    <lineage>
        <taxon>Bacteria</taxon>
        <taxon>Bacillati</taxon>
        <taxon>Bacillota</taxon>
        <taxon>Erysipelotrichia</taxon>
        <taxon>Erysipelotrichales</taxon>
        <taxon>Erysipelotrichaceae</taxon>
        <taxon>Holdemania</taxon>
    </lineage>
</organism>
<keyword evidence="1" id="KW-0472">Membrane</keyword>
<dbReference type="Proteomes" id="UP000480929">
    <property type="component" value="Unassembled WGS sequence"/>
</dbReference>
<dbReference type="RefSeq" id="WP_020226360.1">
    <property type="nucleotide sequence ID" value="NZ_AP031450.1"/>
</dbReference>
<dbReference type="Proteomes" id="UP000433575">
    <property type="component" value="Unassembled WGS sequence"/>
</dbReference>
<reference evidence="4 5" key="1">
    <citation type="journal article" date="2019" name="Nat. Med.">
        <title>A library of human gut bacterial isolates paired with longitudinal multiomics data enables mechanistic microbiome research.</title>
        <authorList>
            <person name="Poyet M."/>
            <person name="Groussin M."/>
            <person name="Gibbons S.M."/>
            <person name="Avila-Pacheco J."/>
            <person name="Jiang X."/>
            <person name="Kearney S.M."/>
            <person name="Perrotta A.R."/>
            <person name="Berdy B."/>
            <person name="Zhao S."/>
            <person name="Lieberman T.D."/>
            <person name="Swanson P.K."/>
            <person name="Smith M."/>
            <person name="Roesemann S."/>
            <person name="Alexander J.E."/>
            <person name="Rich S.A."/>
            <person name="Livny J."/>
            <person name="Vlamakis H."/>
            <person name="Clish C."/>
            <person name="Bullock K."/>
            <person name="Deik A."/>
            <person name="Scott J."/>
            <person name="Pierce K.A."/>
            <person name="Xavier R.J."/>
            <person name="Alm E.J."/>
        </authorList>
    </citation>
    <scope>NUCLEOTIDE SEQUENCE [LARGE SCALE GENOMIC DNA]</scope>
    <source>
        <strain evidence="2 4">BIOML-A4</strain>
        <strain evidence="3 5">BIOML-A5</strain>
    </source>
</reference>
<dbReference type="OrthoDB" id="1654752at2"/>
<gene>
    <name evidence="3" type="ORF">GKD88_16765</name>
    <name evidence="2" type="ORF">GKE08_16885</name>
</gene>
<dbReference type="GeneID" id="42458128"/>
<sequence length="115" mass="12885">MIEFKELIVKGGEVAVLFFELLALIMIIYAGCKGAISLFKKDDNVALDLLKGFSTGLSFLLGAEILKTIALEEVSELMMVGGVIAMRVALSILIHWEMKQEQHEREMELIEKQKD</sequence>